<dbReference type="GO" id="GO:0030170">
    <property type="term" value="F:pyridoxal phosphate binding"/>
    <property type="evidence" value="ECO:0007669"/>
    <property type="project" value="UniProtKB-UniRule"/>
</dbReference>
<dbReference type="EMBL" id="KL648556">
    <property type="protein sequence ID" value="KEY68849.1"/>
    <property type="molecule type" value="Genomic_DNA"/>
</dbReference>
<feature type="region of interest" description="Disordered" evidence="7">
    <location>
        <begin position="56"/>
        <end position="106"/>
    </location>
</feature>
<keyword evidence="3 5" id="KW-0378">Hydrolase</keyword>
<dbReference type="GO" id="GO:0043420">
    <property type="term" value="P:anthranilate metabolic process"/>
    <property type="evidence" value="ECO:0007669"/>
    <property type="project" value="UniProtKB-UniRule"/>
</dbReference>
<name>A0A084AU70_STACB</name>
<sequence length="523" mass="57560">MALENLVSCLRSGESPDFPATADTLAYAQELDSQDALRHLRDEFYLPTKASLKKRALNGSMPNAGPSSILPTPQQSHNPSPDASPINHPKSTITTNGFNNSKSSSKAEDNETGIYFVGNSLGAQPKAVQDHLSVYLETWASIGVNGHFVSLDNSPLTPWQHLAEECAKKMADIAGSSPGEIVVMNSLTVNLHLMLASFYKPSGKRHKIILEWKPFPSDYYVAESQITWHGLDPASSMILVEPDNGSLISTEKILCTIDQHADETALILLPGIQYYSGQLFDISRITAHARARGITVGWDLAHAVGNVELYLHDWGVDFACWCTYKYLNAGPGAIAAAFVHERHGHVQWKGDDQDPRPAFHPRLTGWYGGDIRTRFNMDNKFVPTAGAGGFQVSNPSAVDLASLSAALSIFNKTNMRELRSKALALTAYTEYLLDRILAESKDEIPLFEIITPRDPAQRGTQLSVLLRDGLLDNVMVALENNGVLCDKRKPNVIRIAPVPLYSRFEDVWKFMQIFGASLNSDVQ</sequence>
<dbReference type="PIRSF" id="PIRSF038800">
    <property type="entry name" value="KYNU"/>
    <property type="match status" value="1"/>
</dbReference>
<dbReference type="PANTHER" id="PTHR14084:SF2">
    <property type="entry name" value="KYNURENINASE 2"/>
    <property type="match status" value="1"/>
</dbReference>
<keyword evidence="1 5" id="KW-0963">Cytoplasm</keyword>
<proteinExistence type="inferred from homology"/>
<feature type="binding site" evidence="5">
    <location>
        <begin position="215"/>
        <end position="218"/>
    </location>
    <ligand>
        <name>pyridoxal 5'-phosphate</name>
        <dbReference type="ChEBI" id="CHEBI:597326"/>
    </ligand>
</feature>
<dbReference type="UniPathway" id="UPA00334">
    <property type="reaction ID" value="UER00455"/>
</dbReference>
<keyword evidence="9" id="KW-1185">Reference proteome</keyword>
<dbReference type="AlphaFoldDB" id="A0A084AU70"/>
<dbReference type="InterPro" id="IPR010111">
    <property type="entry name" value="Kynureninase"/>
</dbReference>
<dbReference type="EC" id="3.7.1.3" evidence="5 6"/>
<dbReference type="GO" id="GO:0034354">
    <property type="term" value="P:'de novo' NAD+ biosynthetic process from L-tryptophan"/>
    <property type="evidence" value="ECO:0007669"/>
    <property type="project" value="UniProtKB-UniRule"/>
</dbReference>
<evidence type="ECO:0000313" key="8">
    <source>
        <dbReference type="EMBL" id="KEY68849.1"/>
    </source>
</evidence>
<dbReference type="NCBIfam" id="TIGR01814">
    <property type="entry name" value="kynureninase"/>
    <property type="match status" value="1"/>
</dbReference>
<comment type="catalytic activity">
    <reaction evidence="6">
        <text>3-hydroxy-L-kynurenine + H2O = 3-hydroxyanthranilate + L-alanine + H(+)</text>
        <dbReference type="Rhea" id="RHEA:25143"/>
        <dbReference type="ChEBI" id="CHEBI:15377"/>
        <dbReference type="ChEBI" id="CHEBI:15378"/>
        <dbReference type="ChEBI" id="CHEBI:36559"/>
        <dbReference type="ChEBI" id="CHEBI:57972"/>
        <dbReference type="ChEBI" id="CHEBI:58125"/>
        <dbReference type="EC" id="3.7.1.3"/>
    </reaction>
</comment>
<feature type="compositionally biased region" description="Polar residues" evidence="7">
    <location>
        <begin position="65"/>
        <end position="81"/>
    </location>
</feature>
<comment type="cofactor">
    <cofactor evidence="5 6">
        <name>pyridoxal 5'-phosphate</name>
        <dbReference type="ChEBI" id="CHEBI:597326"/>
    </cofactor>
</comment>
<evidence type="ECO:0000256" key="2">
    <source>
        <dbReference type="ARBA" id="ARBA00022642"/>
    </source>
</evidence>
<evidence type="ECO:0000313" key="9">
    <source>
        <dbReference type="Proteomes" id="UP000028045"/>
    </source>
</evidence>
<dbReference type="PANTHER" id="PTHR14084">
    <property type="entry name" value="KYNURENINASE"/>
    <property type="match status" value="1"/>
</dbReference>
<dbReference type="InterPro" id="IPR015422">
    <property type="entry name" value="PyrdxlP-dep_Trfase_small"/>
</dbReference>
<feature type="binding site" evidence="5">
    <location>
        <position position="187"/>
    </location>
    <ligand>
        <name>pyridoxal 5'-phosphate</name>
        <dbReference type="ChEBI" id="CHEBI:597326"/>
    </ligand>
</feature>
<comment type="caution">
    <text evidence="5">Lacks conserved residue(s) required for the propagation of feature annotation.</text>
</comment>
<accession>A0A084AU70</accession>
<dbReference type="GO" id="GO:0030429">
    <property type="term" value="F:kynureninase activity"/>
    <property type="evidence" value="ECO:0007669"/>
    <property type="project" value="UniProtKB-UniRule"/>
</dbReference>
<dbReference type="InterPro" id="IPR015424">
    <property type="entry name" value="PyrdxlP-dep_Trfase"/>
</dbReference>
<comment type="pathway">
    <text evidence="5 6">Amino-acid degradation; L-kynurenine degradation; L-alanine and anthranilate from L-kynurenine: step 1/1.</text>
</comment>
<feature type="binding site" evidence="5">
    <location>
        <position position="299"/>
    </location>
    <ligand>
        <name>pyridoxal 5'-phosphate</name>
        <dbReference type="ChEBI" id="CHEBI:597326"/>
    </ligand>
</feature>
<comment type="subunit">
    <text evidence="5 6">Homodimer.</text>
</comment>
<keyword evidence="4 5" id="KW-0663">Pyridoxal phosphate</keyword>
<dbReference type="Gene3D" id="3.90.1150.10">
    <property type="entry name" value="Aspartate Aminotransferase, domain 1"/>
    <property type="match status" value="1"/>
</dbReference>
<dbReference type="GO" id="GO:0019805">
    <property type="term" value="P:quinolinate biosynthetic process"/>
    <property type="evidence" value="ECO:0007669"/>
    <property type="project" value="UniProtKB-UniRule"/>
</dbReference>
<keyword evidence="2 5" id="KW-0662">Pyridine nucleotide biosynthesis</keyword>
<dbReference type="SUPFAM" id="SSF53383">
    <property type="entry name" value="PLP-dependent transferases"/>
    <property type="match status" value="1"/>
</dbReference>
<feature type="binding site" evidence="5">
    <location>
        <position position="188"/>
    </location>
    <ligand>
        <name>pyridoxal 5'-phosphate</name>
        <dbReference type="ChEBI" id="CHEBI:597326"/>
    </ligand>
</feature>
<feature type="binding site" evidence="5">
    <location>
        <position position="302"/>
    </location>
    <ligand>
        <name>pyridoxal 5'-phosphate</name>
        <dbReference type="ChEBI" id="CHEBI:597326"/>
    </ligand>
</feature>
<comment type="subcellular location">
    <subcellularLocation>
        <location evidence="5 6">Cytoplasm</location>
    </subcellularLocation>
</comment>
<feature type="binding site" evidence="5">
    <location>
        <position position="324"/>
    </location>
    <ligand>
        <name>pyridoxal 5'-phosphate</name>
        <dbReference type="ChEBI" id="CHEBI:597326"/>
    </ligand>
</feature>
<reference evidence="8 9" key="1">
    <citation type="journal article" date="2014" name="BMC Genomics">
        <title>Comparative genome sequencing reveals chemotype-specific gene clusters in the toxigenic black mold Stachybotrys.</title>
        <authorList>
            <person name="Semeiks J."/>
            <person name="Borek D."/>
            <person name="Otwinowski Z."/>
            <person name="Grishin N.V."/>
        </authorList>
    </citation>
    <scope>NUCLEOTIDE SEQUENCE [LARGE SCALE GENOMIC DNA]</scope>
    <source>
        <strain evidence="9">CBS 109288 / IBT 7711</strain>
    </source>
</reference>
<protein>
    <recommendedName>
        <fullName evidence="5 6">Kynureninase</fullName>
        <ecNumber evidence="5 6">3.7.1.3</ecNumber>
    </recommendedName>
    <alternativeName>
        <fullName evidence="5">Biosynthesis of nicotinic acid protein 5</fullName>
    </alternativeName>
    <alternativeName>
        <fullName evidence="5">L-kynurenine hydrolase</fullName>
    </alternativeName>
</protein>
<feature type="binding site" evidence="5">
    <location>
        <position position="394"/>
    </location>
    <ligand>
        <name>pyridoxal 5'-phosphate</name>
        <dbReference type="ChEBI" id="CHEBI:597326"/>
    </ligand>
</feature>
<dbReference type="Proteomes" id="UP000028045">
    <property type="component" value="Unassembled WGS sequence"/>
</dbReference>
<dbReference type="Gene3D" id="3.40.640.10">
    <property type="entry name" value="Type I PLP-dependent aspartate aminotransferase-like (Major domain)"/>
    <property type="match status" value="1"/>
</dbReference>
<feature type="modified residue" description="N6-(pyridoxal phosphate)lysine" evidence="5">
    <location>
        <position position="325"/>
    </location>
</feature>
<dbReference type="HOGENOM" id="CLU_003433_4_0_1"/>
<dbReference type="InterPro" id="IPR015421">
    <property type="entry name" value="PyrdxlP-dep_Trfase_major"/>
</dbReference>
<dbReference type="GO" id="GO:0097053">
    <property type="term" value="P:L-kynurenine catabolic process"/>
    <property type="evidence" value="ECO:0007669"/>
    <property type="project" value="UniProtKB-UniRule"/>
</dbReference>
<evidence type="ECO:0000256" key="6">
    <source>
        <dbReference type="PIRNR" id="PIRNR038800"/>
    </source>
</evidence>
<comment type="pathway">
    <text evidence="5 6">Cofactor biosynthesis; NAD(+) biosynthesis; quinolinate from L-kynurenine: step 2/3.</text>
</comment>
<feature type="binding site" evidence="5">
    <location>
        <position position="366"/>
    </location>
    <ligand>
        <name>pyridoxal 5'-phosphate</name>
        <dbReference type="ChEBI" id="CHEBI:597326"/>
    </ligand>
</feature>
<dbReference type="Pfam" id="PF22580">
    <property type="entry name" value="KYNU_C"/>
    <property type="match status" value="1"/>
</dbReference>
<feature type="compositionally biased region" description="Polar residues" evidence="7">
    <location>
        <begin position="89"/>
        <end position="104"/>
    </location>
</feature>
<dbReference type="OrthoDB" id="5978656at2759"/>
<evidence type="ECO:0000256" key="5">
    <source>
        <dbReference type="HAMAP-Rule" id="MF_03017"/>
    </source>
</evidence>
<comment type="function">
    <text evidence="5 6">Catalyzes the cleavage of L-kynurenine (L-Kyn) and L-3-hydroxykynurenine (L-3OHKyn) into anthranilic acid (AA) and 3-hydroxyanthranilic acid (3-OHAA), respectively.</text>
</comment>
<comment type="catalytic activity">
    <reaction evidence="5 6">
        <text>L-kynurenine + H2O = anthranilate + L-alanine + H(+)</text>
        <dbReference type="Rhea" id="RHEA:16813"/>
        <dbReference type="ChEBI" id="CHEBI:15377"/>
        <dbReference type="ChEBI" id="CHEBI:15378"/>
        <dbReference type="ChEBI" id="CHEBI:16567"/>
        <dbReference type="ChEBI" id="CHEBI:57959"/>
        <dbReference type="ChEBI" id="CHEBI:57972"/>
        <dbReference type="EC" id="3.7.1.3"/>
    </reaction>
</comment>
<comment type="similarity">
    <text evidence="5 6">Belongs to the kynureninase family.</text>
</comment>
<evidence type="ECO:0000256" key="7">
    <source>
        <dbReference type="SAM" id="MobiDB-lite"/>
    </source>
</evidence>
<gene>
    <name evidence="5" type="primary">BNA5</name>
    <name evidence="8" type="ORF">S7711_03789</name>
</gene>
<dbReference type="GO" id="GO:0019441">
    <property type="term" value="P:L-tryptophan catabolic process to kynurenine"/>
    <property type="evidence" value="ECO:0007669"/>
    <property type="project" value="TreeGrafter"/>
</dbReference>
<evidence type="ECO:0000256" key="3">
    <source>
        <dbReference type="ARBA" id="ARBA00022801"/>
    </source>
</evidence>
<evidence type="ECO:0000256" key="4">
    <source>
        <dbReference type="ARBA" id="ARBA00022898"/>
    </source>
</evidence>
<evidence type="ECO:0000256" key="1">
    <source>
        <dbReference type="ARBA" id="ARBA00022490"/>
    </source>
</evidence>
<dbReference type="FunFam" id="3.40.640.10:FF:000031">
    <property type="entry name" value="Kynureninase"/>
    <property type="match status" value="1"/>
</dbReference>
<organism evidence="8 9">
    <name type="scientific">Stachybotrys chartarum (strain CBS 109288 / IBT 7711)</name>
    <name type="common">Toxic black mold</name>
    <name type="synonym">Stilbospora chartarum</name>
    <dbReference type="NCBI Taxonomy" id="1280523"/>
    <lineage>
        <taxon>Eukaryota</taxon>
        <taxon>Fungi</taxon>
        <taxon>Dikarya</taxon>
        <taxon>Ascomycota</taxon>
        <taxon>Pezizomycotina</taxon>
        <taxon>Sordariomycetes</taxon>
        <taxon>Hypocreomycetidae</taxon>
        <taxon>Hypocreales</taxon>
        <taxon>Stachybotryaceae</taxon>
        <taxon>Stachybotrys</taxon>
    </lineage>
</organism>
<dbReference type="UniPathway" id="UPA00253">
    <property type="reaction ID" value="UER00329"/>
</dbReference>
<dbReference type="GO" id="GO:0005737">
    <property type="term" value="C:cytoplasm"/>
    <property type="evidence" value="ECO:0007669"/>
    <property type="project" value="UniProtKB-SubCell"/>
</dbReference>
<dbReference type="HAMAP" id="MF_01970">
    <property type="entry name" value="Kynureninase"/>
    <property type="match status" value="1"/>
</dbReference>